<dbReference type="EMBL" id="JAMRYU010000014">
    <property type="protein sequence ID" value="MDC4241219.1"/>
    <property type="molecule type" value="Genomic_DNA"/>
</dbReference>
<sequence length="111" mass="13228">MTNNLLLTDRENKINNLLEFNPSKENIKPIIKVVNRDKFYDIYILLRGLTKEEILIKYINNFLILNLSLKNKYNNKVNFKRSFYLKNVDINNTENIACANLIYFKIPKTQN</sequence>
<feature type="domain" description="SHSP" evidence="2">
    <location>
        <begin position="22"/>
        <end position="111"/>
    </location>
</feature>
<dbReference type="AlphaFoldDB" id="A0A9X3XP90"/>
<dbReference type="InterPro" id="IPR008978">
    <property type="entry name" value="HSP20-like_chaperone"/>
</dbReference>
<dbReference type="PROSITE" id="PS01031">
    <property type="entry name" value="SHSP"/>
    <property type="match status" value="1"/>
</dbReference>
<dbReference type="Proteomes" id="UP001141183">
    <property type="component" value="Unassembled WGS sequence"/>
</dbReference>
<evidence type="ECO:0000259" key="2">
    <source>
        <dbReference type="PROSITE" id="PS01031"/>
    </source>
</evidence>
<evidence type="ECO:0000313" key="4">
    <source>
        <dbReference type="Proteomes" id="UP001141183"/>
    </source>
</evidence>
<proteinExistence type="inferred from homology"/>
<comment type="similarity">
    <text evidence="1">Belongs to the small heat shock protein (HSP20) family.</text>
</comment>
<organism evidence="3 4">
    <name type="scientific">Clostridium tertium</name>
    <dbReference type="NCBI Taxonomy" id="1559"/>
    <lineage>
        <taxon>Bacteria</taxon>
        <taxon>Bacillati</taxon>
        <taxon>Bacillota</taxon>
        <taxon>Clostridia</taxon>
        <taxon>Eubacteriales</taxon>
        <taxon>Clostridiaceae</taxon>
        <taxon>Clostridium</taxon>
    </lineage>
</organism>
<comment type="caution">
    <text evidence="3">The sequence shown here is derived from an EMBL/GenBank/DDBJ whole genome shotgun (WGS) entry which is preliminary data.</text>
</comment>
<dbReference type="SUPFAM" id="SSF49764">
    <property type="entry name" value="HSP20-like chaperones"/>
    <property type="match status" value="1"/>
</dbReference>
<evidence type="ECO:0000256" key="1">
    <source>
        <dbReference type="PROSITE-ProRule" id="PRU00285"/>
    </source>
</evidence>
<accession>A0A9X3XP90</accession>
<name>A0A9X3XP90_9CLOT</name>
<dbReference type="InterPro" id="IPR002068">
    <property type="entry name" value="A-crystallin/Hsp20_dom"/>
</dbReference>
<keyword evidence="4" id="KW-1185">Reference proteome</keyword>
<protein>
    <recommendedName>
        <fullName evidence="2">SHSP domain-containing protein</fullName>
    </recommendedName>
</protein>
<reference evidence="3" key="1">
    <citation type="submission" date="2022-05" db="EMBL/GenBank/DDBJ databases">
        <title>Draft genome sequence of Clostridium tertium strain CP3 isolated from Peru.</title>
        <authorList>
            <person name="Hurtado R."/>
            <person name="Lima L."/>
            <person name="Sousa T."/>
            <person name="Jaiswal A.K."/>
            <person name="Tiwari S."/>
            <person name="Maturrano L."/>
            <person name="Brenig B."/>
            <person name="Azevedo V."/>
        </authorList>
    </citation>
    <scope>NUCLEOTIDE SEQUENCE</scope>
    <source>
        <strain evidence="3">CP3</strain>
    </source>
</reference>
<dbReference type="GeneID" id="93043289"/>
<dbReference type="RefSeq" id="WP_008676128.1">
    <property type="nucleotide sequence ID" value="NZ_BAAACM010000011.1"/>
</dbReference>
<gene>
    <name evidence="3" type="ORF">NE398_13705</name>
</gene>
<evidence type="ECO:0000313" key="3">
    <source>
        <dbReference type="EMBL" id="MDC4241219.1"/>
    </source>
</evidence>